<accession>A0A183KSR4</accession>
<evidence type="ECO:0000313" key="1">
    <source>
        <dbReference type="EMBL" id="VDP64886.1"/>
    </source>
</evidence>
<evidence type="ECO:0000313" key="2">
    <source>
        <dbReference type="Proteomes" id="UP000279833"/>
    </source>
</evidence>
<dbReference type="AlphaFoldDB" id="A0A183KSR4"/>
<sequence>MLAEFHFQAAQRCLFQFRDSLSRKALLHVAANFLQRDR</sequence>
<name>A0A183KSR4_9TREM</name>
<proteinExistence type="predicted"/>
<dbReference type="STRING" id="6186.A0A183KSR4"/>
<evidence type="ECO:0000313" key="3">
    <source>
        <dbReference type="WBParaSite" id="SCUD_0001810401-mRNA-1"/>
    </source>
</evidence>
<reference evidence="1 2" key="2">
    <citation type="submission" date="2018-11" db="EMBL/GenBank/DDBJ databases">
        <authorList>
            <consortium name="Pathogen Informatics"/>
        </authorList>
    </citation>
    <scope>NUCLEOTIDE SEQUENCE [LARGE SCALE GENOMIC DNA]</scope>
    <source>
        <strain evidence="1">Dakar</strain>
        <strain evidence="2">Dakar, Senegal</strain>
    </source>
</reference>
<protein>
    <submittedName>
        <fullName evidence="3">Myosin motor domain-containing protein</fullName>
    </submittedName>
</protein>
<dbReference type="WBParaSite" id="SCUD_0001810401-mRNA-1">
    <property type="protein sequence ID" value="SCUD_0001810401-mRNA-1"/>
    <property type="gene ID" value="SCUD_0001810401"/>
</dbReference>
<reference evidence="3" key="1">
    <citation type="submission" date="2016-06" db="UniProtKB">
        <authorList>
            <consortium name="WormBaseParasite"/>
        </authorList>
    </citation>
    <scope>IDENTIFICATION</scope>
</reference>
<dbReference type="Proteomes" id="UP000279833">
    <property type="component" value="Unassembled WGS sequence"/>
</dbReference>
<gene>
    <name evidence="1" type="ORF">SCUD_LOCUS18101</name>
</gene>
<organism evidence="3">
    <name type="scientific">Schistosoma curassoni</name>
    <dbReference type="NCBI Taxonomy" id="6186"/>
    <lineage>
        <taxon>Eukaryota</taxon>
        <taxon>Metazoa</taxon>
        <taxon>Spiralia</taxon>
        <taxon>Lophotrochozoa</taxon>
        <taxon>Platyhelminthes</taxon>
        <taxon>Trematoda</taxon>
        <taxon>Digenea</taxon>
        <taxon>Strigeidida</taxon>
        <taxon>Schistosomatoidea</taxon>
        <taxon>Schistosomatidae</taxon>
        <taxon>Schistosoma</taxon>
    </lineage>
</organism>
<dbReference type="EMBL" id="UZAK01040620">
    <property type="protein sequence ID" value="VDP64886.1"/>
    <property type="molecule type" value="Genomic_DNA"/>
</dbReference>
<keyword evidence="2" id="KW-1185">Reference proteome</keyword>